<organism evidence="4 5">
    <name type="scientific">Alicyclobacillus hesperidum</name>
    <dbReference type="NCBI Taxonomy" id="89784"/>
    <lineage>
        <taxon>Bacteria</taxon>
        <taxon>Bacillati</taxon>
        <taxon>Bacillota</taxon>
        <taxon>Bacilli</taxon>
        <taxon>Bacillales</taxon>
        <taxon>Alicyclobacillaceae</taxon>
        <taxon>Alicyclobacillus</taxon>
    </lineage>
</organism>
<keyword evidence="1" id="KW-0732">Signal</keyword>
<reference evidence="3" key="3">
    <citation type="submission" date="2023-02" db="EMBL/GenBank/DDBJ databases">
        <title>Proposal of a novel subspecies: Alicyclobacillus hesperidum subspecies aegle.</title>
        <authorList>
            <person name="Goto K."/>
            <person name="Fujii T."/>
            <person name="Yasui K."/>
            <person name="Mochida K."/>
            <person name="Kato-Tanaka Y."/>
            <person name="Morohoshi S."/>
            <person name="An S.Y."/>
            <person name="Kasai H."/>
            <person name="Yokota A."/>
        </authorList>
    </citation>
    <scope>NUCLEOTIDE SEQUENCE</scope>
    <source>
        <strain evidence="3">DSM 12766</strain>
    </source>
</reference>
<dbReference type="EMBL" id="BSRA01000012">
    <property type="protein sequence ID" value="GLV14429.1"/>
    <property type="molecule type" value="Genomic_DNA"/>
</dbReference>
<dbReference type="Gene3D" id="3.40.50.1110">
    <property type="entry name" value="SGNH hydrolase"/>
    <property type="match status" value="1"/>
</dbReference>
<evidence type="ECO:0000256" key="1">
    <source>
        <dbReference type="SAM" id="SignalP"/>
    </source>
</evidence>
<dbReference type="CDD" id="cd00229">
    <property type="entry name" value="SGNH_hydrolase"/>
    <property type="match status" value="1"/>
</dbReference>
<gene>
    <name evidence="3" type="ORF">Heshes_21130</name>
    <name evidence="4" type="ORF">SAMN04489725_12211</name>
</gene>
<dbReference type="AlphaFoldDB" id="A0A1H2XKL6"/>
<protein>
    <submittedName>
        <fullName evidence="4">Acyl-CoA thioesterase-1</fullName>
    </submittedName>
</protein>
<dbReference type="SUPFAM" id="SSF52266">
    <property type="entry name" value="SGNH hydrolase"/>
    <property type="match status" value="1"/>
</dbReference>
<dbReference type="Proteomes" id="UP001157137">
    <property type="component" value="Unassembled WGS sequence"/>
</dbReference>
<sequence>MRKLHLAIASFVTAALAILVTAEPTARTPAGASLTNVSQHLSSVRVMAIGGSIAHGWDDTPSLGGYLARTFRSLSQNQTTYVFTNESSEGKGPSYYVTRMNALLAKDKPNLVVISFGMLNDLFDHHPISEINQDVVAEVRDALAHDAQVVLVTPPVVGASYVEFKTQEGPTLTSEIRAVEALRNPNVHVVDLFSQMKTYLREHHQTWEMYAADGWHPNAAGHALAASILTADLKHDRWLNQTPIPPQA</sequence>
<evidence type="ECO:0000313" key="3">
    <source>
        <dbReference type="EMBL" id="GLV14429.1"/>
    </source>
</evidence>
<feature type="chain" id="PRO_5039407874" evidence="1">
    <location>
        <begin position="23"/>
        <end position="248"/>
    </location>
</feature>
<dbReference type="InterPro" id="IPR013830">
    <property type="entry name" value="SGNH_hydro"/>
</dbReference>
<evidence type="ECO:0000313" key="5">
    <source>
        <dbReference type="Proteomes" id="UP000182589"/>
    </source>
</evidence>
<dbReference type="InterPro" id="IPR051532">
    <property type="entry name" value="Ester_Hydrolysis_Enzymes"/>
</dbReference>
<reference evidence="5" key="2">
    <citation type="submission" date="2016-10" db="EMBL/GenBank/DDBJ databases">
        <authorList>
            <person name="Varghese N."/>
        </authorList>
    </citation>
    <scope>NUCLEOTIDE SEQUENCE [LARGE SCALE GENOMIC DNA]</scope>
    <source>
        <strain evidence="5">DSM 12489</strain>
    </source>
</reference>
<feature type="signal peptide" evidence="1">
    <location>
        <begin position="1"/>
        <end position="22"/>
    </location>
</feature>
<feature type="domain" description="SGNH hydrolase-type esterase" evidence="2">
    <location>
        <begin position="48"/>
        <end position="224"/>
    </location>
</feature>
<dbReference type="InterPro" id="IPR036514">
    <property type="entry name" value="SGNH_hydro_sf"/>
</dbReference>
<dbReference type="PANTHER" id="PTHR30383">
    <property type="entry name" value="THIOESTERASE 1/PROTEASE 1/LYSOPHOSPHOLIPASE L1"/>
    <property type="match status" value="1"/>
</dbReference>
<reference evidence="4" key="1">
    <citation type="submission" date="2016-10" db="EMBL/GenBank/DDBJ databases">
        <authorList>
            <person name="de Groot N.N."/>
        </authorList>
    </citation>
    <scope>NUCLEOTIDE SEQUENCE [LARGE SCALE GENOMIC DNA]</scope>
    <source>
        <strain evidence="4">DSM 12489</strain>
    </source>
</reference>
<name>A0A1H2XKL6_9BACL</name>
<dbReference type="EMBL" id="FNOJ01000022">
    <property type="protein sequence ID" value="SDW93385.1"/>
    <property type="molecule type" value="Genomic_DNA"/>
</dbReference>
<dbReference type="RefSeq" id="WP_052012269.1">
    <property type="nucleotide sequence ID" value="NZ_BSRA01000012.1"/>
</dbReference>
<evidence type="ECO:0000259" key="2">
    <source>
        <dbReference type="Pfam" id="PF13472"/>
    </source>
</evidence>
<dbReference type="STRING" id="89784.SAMN04489725_12211"/>
<evidence type="ECO:0000313" key="4">
    <source>
        <dbReference type="EMBL" id="SDW93385.1"/>
    </source>
</evidence>
<dbReference type="Pfam" id="PF13472">
    <property type="entry name" value="Lipase_GDSL_2"/>
    <property type="match status" value="1"/>
</dbReference>
<keyword evidence="5" id="KW-1185">Reference proteome</keyword>
<proteinExistence type="predicted"/>
<accession>A0A1H2XKL6</accession>
<dbReference type="Proteomes" id="UP000182589">
    <property type="component" value="Unassembled WGS sequence"/>
</dbReference>